<dbReference type="AlphaFoldDB" id="A0A195BQH6"/>
<evidence type="ECO:0000313" key="1">
    <source>
        <dbReference type="EMBL" id="KYM88388.1"/>
    </source>
</evidence>
<dbReference type="Proteomes" id="UP000078540">
    <property type="component" value="Unassembled WGS sequence"/>
</dbReference>
<organism evidence="1 2">
    <name type="scientific">Atta colombica</name>
    <dbReference type="NCBI Taxonomy" id="520822"/>
    <lineage>
        <taxon>Eukaryota</taxon>
        <taxon>Metazoa</taxon>
        <taxon>Ecdysozoa</taxon>
        <taxon>Arthropoda</taxon>
        <taxon>Hexapoda</taxon>
        <taxon>Insecta</taxon>
        <taxon>Pterygota</taxon>
        <taxon>Neoptera</taxon>
        <taxon>Endopterygota</taxon>
        <taxon>Hymenoptera</taxon>
        <taxon>Apocrita</taxon>
        <taxon>Aculeata</taxon>
        <taxon>Formicoidea</taxon>
        <taxon>Formicidae</taxon>
        <taxon>Myrmicinae</taxon>
        <taxon>Atta</taxon>
    </lineage>
</organism>
<evidence type="ECO:0000313" key="2">
    <source>
        <dbReference type="Proteomes" id="UP000078540"/>
    </source>
</evidence>
<dbReference type="EMBL" id="KQ976424">
    <property type="protein sequence ID" value="KYM88388.1"/>
    <property type="molecule type" value="Genomic_DNA"/>
</dbReference>
<name>A0A195BQH6_9HYME</name>
<reference evidence="1 2" key="1">
    <citation type="submission" date="2015-09" db="EMBL/GenBank/DDBJ databases">
        <title>Atta colombica WGS genome.</title>
        <authorList>
            <person name="Nygaard S."/>
            <person name="Hu H."/>
            <person name="Boomsma J."/>
            <person name="Zhang G."/>
        </authorList>
    </citation>
    <scope>NUCLEOTIDE SEQUENCE [LARGE SCALE GENOMIC DNA]</scope>
    <source>
        <strain evidence="1">Treedump-2</strain>
        <tissue evidence="1">Whole body</tissue>
    </source>
</reference>
<sequence length="84" mass="9540">MQFTNARWDTPARGVTLAFFLVLRDKNGNVEKHQARSCLREILMEPPALASTVHRSDTHFFRRKVSEDVDAGDKLRRGVGSSIK</sequence>
<gene>
    <name evidence="1" type="ORF">ALC53_02871</name>
</gene>
<protein>
    <submittedName>
        <fullName evidence="1">Uncharacterized protein</fullName>
    </submittedName>
</protein>
<keyword evidence="2" id="KW-1185">Reference proteome</keyword>
<proteinExistence type="predicted"/>
<accession>A0A195BQH6</accession>